<keyword evidence="1" id="KW-0175">Coiled coil</keyword>
<feature type="coiled-coil region" evidence="1">
    <location>
        <begin position="584"/>
        <end position="611"/>
    </location>
</feature>
<dbReference type="Pfam" id="PF01107">
    <property type="entry name" value="MP"/>
    <property type="match status" value="1"/>
</dbReference>
<dbReference type="EMBL" id="CAADRP010000014">
    <property type="protein sequence ID" value="VFU21822.1"/>
    <property type="molecule type" value="Genomic_DNA"/>
</dbReference>
<proteinExistence type="predicted"/>
<feature type="compositionally biased region" description="Low complexity" evidence="2">
    <location>
        <begin position="685"/>
        <end position="694"/>
    </location>
</feature>
<dbReference type="PANTHER" id="PTHR48435:SF1">
    <property type="entry name" value="POLYPROTEIN"/>
    <property type="match status" value="1"/>
</dbReference>
<feature type="compositionally biased region" description="Polar residues" evidence="2">
    <location>
        <begin position="786"/>
        <end position="795"/>
    </location>
</feature>
<organism evidence="3">
    <name type="scientific">Salix viminalis</name>
    <name type="common">Common osier</name>
    <name type="synonym">Basket willow</name>
    <dbReference type="NCBI Taxonomy" id="40686"/>
    <lineage>
        <taxon>Eukaryota</taxon>
        <taxon>Viridiplantae</taxon>
        <taxon>Streptophyta</taxon>
        <taxon>Embryophyta</taxon>
        <taxon>Tracheophyta</taxon>
        <taxon>Spermatophyta</taxon>
        <taxon>Magnoliopsida</taxon>
        <taxon>eudicotyledons</taxon>
        <taxon>Gunneridae</taxon>
        <taxon>Pentapetalae</taxon>
        <taxon>rosids</taxon>
        <taxon>fabids</taxon>
        <taxon>Malpighiales</taxon>
        <taxon>Salicaceae</taxon>
        <taxon>Saliceae</taxon>
        <taxon>Salix</taxon>
    </lineage>
</organism>
<dbReference type="InterPro" id="IPR053098">
    <property type="entry name" value="Petuviruses_polyprotein"/>
</dbReference>
<reference evidence="3" key="1">
    <citation type="submission" date="2019-03" db="EMBL/GenBank/DDBJ databases">
        <authorList>
            <person name="Mank J."/>
            <person name="Almeida P."/>
        </authorList>
    </citation>
    <scope>NUCLEOTIDE SEQUENCE</scope>
    <source>
        <strain evidence="3">78183</strain>
    </source>
</reference>
<accession>A0A6N2K2T3</accession>
<feature type="region of interest" description="Disordered" evidence="2">
    <location>
        <begin position="745"/>
        <end position="828"/>
    </location>
</feature>
<name>A0A6N2K2T3_SALVM</name>
<evidence type="ECO:0000256" key="2">
    <source>
        <dbReference type="SAM" id="MobiDB-lite"/>
    </source>
</evidence>
<evidence type="ECO:0000256" key="1">
    <source>
        <dbReference type="SAM" id="Coils"/>
    </source>
</evidence>
<dbReference type="AlphaFoldDB" id="A0A6N2K2T3"/>
<gene>
    <name evidence="3" type="ORF">SVIM_LOCUS17171</name>
</gene>
<feature type="region of interest" description="Disordered" evidence="2">
    <location>
        <begin position="637"/>
        <end position="710"/>
    </location>
</feature>
<feature type="region of interest" description="Disordered" evidence="2">
    <location>
        <begin position="422"/>
        <end position="441"/>
    </location>
</feature>
<protein>
    <submittedName>
        <fullName evidence="3">Uncharacterized protein</fullName>
    </submittedName>
</protein>
<evidence type="ECO:0000313" key="3">
    <source>
        <dbReference type="EMBL" id="VFU21822.1"/>
    </source>
</evidence>
<dbReference type="InterPro" id="IPR028919">
    <property type="entry name" value="Viral_movement"/>
</dbReference>
<sequence>MSSSSHQLRLSAASATDAFWGLWAAKNKTVRRGRRVGLSHSGQYSARGSGPGPYIWYQSRGRLVLKDAFWGLWAAKNKTVRRGRRTSSSSFHLPPSPSFRKSTSTKLAYLYEVNLLDDTQKISETDLPLVNPYHAFVKKSPSVIRSIKTLIKNPPKMTKEYVQASSFDQHKIPATSREQFVTLEIPSEFPEQWITQGYTHIHFGAIRLALSYHGRKGLPVAARLALLDTRYLEYQHACIGSLETTLNCGTVVVTFYTNFNMALDDPQLHHFLKMAYRVQNHAFDLVLPVTNDALLITVDTNQKVTCTYVPRQIPKDELQKLLPSSWITNYEKLHQNSVPIQSMEPEFTKKADGTVEIIFHKGASSTTPPANFSSISMVQPVHEPLPVPIESFSNTGLPVYSFAEDNHIFWDTCHCDSCSNKAMADEDDTPRHKRKSSGKKLKSRYINGDRTVDTLGQPSGKFDYLVKYTPPSWATPEQVPTVAMYQPTRPYDDDFPALQEQVKDKVTQAEAVLNWQSQNAIAQNSVLHRIESKVDLVQTNLKKMTVSVDSRILHLEELCAEIQQMISTIHEYLLFQASTGSRIDPQKEQEIQSLKVQLKSLQNELAKSKSKPLPFPEPSQNKMTSYYPDPFWTKHSPSFTPQPLPTTPQLFGNPDSENLFRKTLSKRDKGKTQVPFFSKKPRSPAPIISSSSDSFEYKKHEPDDPFQDSQDPYQLMIQSHEHSNPIQSLLTSYSHQTIPKILTHEPLANTSEEETPTEESTLVTSDDDSSDTCSMPPLLMADPPQAHSSDPQSSRTRQEPPPTSTTRVSVDEPVSSDDEVNLNPRRYQPHIHSSNTGGYFTLDDIPRVKWRDRMLEFHSWLTSYMLKDGVTLRDALHTFSHKFSGTLWRWFHALGDYRQLQFVNSASLSEALWAGSIMNFLEKL</sequence>
<feature type="compositionally biased region" description="Basic residues" evidence="2">
    <location>
        <begin position="431"/>
        <end position="441"/>
    </location>
</feature>
<dbReference type="PANTHER" id="PTHR48435">
    <property type="entry name" value="POLYPROTEIN"/>
    <property type="match status" value="1"/>
</dbReference>